<dbReference type="InterPro" id="IPR003313">
    <property type="entry name" value="AraC-bd"/>
</dbReference>
<dbReference type="PANTHER" id="PTHR43280:SF32">
    <property type="entry name" value="TRANSCRIPTIONAL REGULATORY PROTEIN"/>
    <property type="match status" value="1"/>
</dbReference>
<dbReference type="KEGG" id="fln:FLA_0199"/>
<dbReference type="Pfam" id="PF02311">
    <property type="entry name" value="AraC_binding"/>
    <property type="match status" value="1"/>
</dbReference>
<keyword evidence="6" id="KW-1185">Reference proteome</keyword>
<evidence type="ECO:0000256" key="1">
    <source>
        <dbReference type="ARBA" id="ARBA00023015"/>
    </source>
</evidence>
<dbReference type="EMBL" id="FTOR01000004">
    <property type="protein sequence ID" value="SIT14026.1"/>
    <property type="molecule type" value="Genomic_DNA"/>
</dbReference>
<dbReference type="GO" id="GO:0043565">
    <property type="term" value="F:sequence-specific DNA binding"/>
    <property type="evidence" value="ECO:0007669"/>
    <property type="project" value="InterPro"/>
</dbReference>
<dbReference type="Proteomes" id="UP000186917">
    <property type="component" value="Unassembled WGS sequence"/>
</dbReference>
<dbReference type="SUPFAM" id="SSF46689">
    <property type="entry name" value="Homeodomain-like"/>
    <property type="match status" value="1"/>
</dbReference>
<dbReference type="GO" id="GO:0003700">
    <property type="term" value="F:DNA-binding transcription factor activity"/>
    <property type="evidence" value="ECO:0007669"/>
    <property type="project" value="InterPro"/>
</dbReference>
<dbReference type="InterPro" id="IPR018060">
    <property type="entry name" value="HTH_AraC"/>
</dbReference>
<feature type="domain" description="HTH araC/xylS-type" evidence="4">
    <location>
        <begin position="209"/>
        <end position="307"/>
    </location>
</feature>
<dbReference type="AlphaFoldDB" id="A0A173M9N0"/>
<dbReference type="Gene3D" id="2.60.120.10">
    <property type="entry name" value="Jelly Rolls"/>
    <property type="match status" value="1"/>
</dbReference>
<name>A0A173M9N0_9BACT</name>
<dbReference type="InterPro" id="IPR009057">
    <property type="entry name" value="Homeodomain-like_sf"/>
</dbReference>
<dbReference type="OrthoDB" id="1007667at2"/>
<sequence>MQRRVKVWSIEESIQHYLLQSSATVKQVGTARQHTQGHNNHFAFIGVEGPQEADTEAFKNDHYTLALCMQGSGMLTLDAADFAFQQGSVFLVPPQHTHSYRQLTNQLQMYCILFSKEFLNEIALKEGVLEQLLEVESTGAPVHHLPSDSFMVWKAMCKLIDYQYRKQDSFSLPIIRLKLVELLYELQRVGATETVQPARYLSRSHQLVNDYHKLVEEQFQQLRTVQEYAGLLHVSPKYLSELVKSETGETALHVIHRRIYREAQYLLHYTQLTIKAVADQLNFDTPSHFSRFFKQFAGYNPSEVKKETLLPAAVQ</sequence>
<dbReference type="Gene3D" id="1.10.10.60">
    <property type="entry name" value="Homeodomain-like"/>
    <property type="match status" value="1"/>
</dbReference>
<gene>
    <name evidence="5" type="ORF">SAMN05421788_10451</name>
</gene>
<dbReference type="InterPro" id="IPR037923">
    <property type="entry name" value="HTH-like"/>
</dbReference>
<protein>
    <submittedName>
        <fullName evidence="5">AraC-type DNA-binding protein</fullName>
    </submittedName>
</protein>
<keyword evidence="3" id="KW-0804">Transcription</keyword>
<dbReference type="InterPro" id="IPR014710">
    <property type="entry name" value="RmlC-like_jellyroll"/>
</dbReference>
<dbReference type="PROSITE" id="PS01124">
    <property type="entry name" value="HTH_ARAC_FAMILY_2"/>
    <property type="match status" value="1"/>
</dbReference>
<evidence type="ECO:0000259" key="4">
    <source>
        <dbReference type="PROSITE" id="PS01124"/>
    </source>
</evidence>
<keyword evidence="1" id="KW-0805">Transcription regulation</keyword>
<evidence type="ECO:0000256" key="3">
    <source>
        <dbReference type="ARBA" id="ARBA00023163"/>
    </source>
</evidence>
<dbReference type="STRING" id="477680.SAMN05421788_10451"/>
<accession>A0A173M9N0</accession>
<proteinExistence type="predicted"/>
<dbReference type="SUPFAM" id="SSF51215">
    <property type="entry name" value="Regulatory protein AraC"/>
    <property type="match status" value="1"/>
</dbReference>
<dbReference type="Pfam" id="PF12833">
    <property type="entry name" value="HTH_18"/>
    <property type="match status" value="1"/>
</dbReference>
<dbReference type="RefSeq" id="WP_084206242.1">
    <property type="nucleotide sequence ID" value="NZ_AP017422.1"/>
</dbReference>
<evidence type="ECO:0000256" key="2">
    <source>
        <dbReference type="ARBA" id="ARBA00023125"/>
    </source>
</evidence>
<dbReference type="PANTHER" id="PTHR43280">
    <property type="entry name" value="ARAC-FAMILY TRANSCRIPTIONAL REGULATOR"/>
    <property type="match status" value="1"/>
</dbReference>
<dbReference type="SMART" id="SM00342">
    <property type="entry name" value="HTH_ARAC"/>
    <property type="match status" value="1"/>
</dbReference>
<organism evidence="5 6">
    <name type="scientific">Filimonas lacunae</name>
    <dbReference type="NCBI Taxonomy" id="477680"/>
    <lineage>
        <taxon>Bacteria</taxon>
        <taxon>Pseudomonadati</taxon>
        <taxon>Bacteroidota</taxon>
        <taxon>Chitinophagia</taxon>
        <taxon>Chitinophagales</taxon>
        <taxon>Chitinophagaceae</taxon>
        <taxon>Filimonas</taxon>
    </lineage>
</organism>
<keyword evidence="2 5" id="KW-0238">DNA-binding</keyword>
<reference evidence="6" key="1">
    <citation type="submission" date="2017-01" db="EMBL/GenBank/DDBJ databases">
        <authorList>
            <person name="Varghese N."/>
            <person name="Submissions S."/>
        </authorList>
    </citation>
    <scope>NUCLEOTIDE SEQUENCE [LARGE SCALE GENOMIC DNA]</scope>
    <source>
        <strain evidence="6">DSM 21054</strain>
    </source>
</reference>
<evidence type="ECO:0000313" key="5">
    <source>
        <dbReference type="EMBL" id="SIT14026.1"/>
    </source>
</evidence>
<evidence type="ECO:0000313" key="6">
    <source>
        <dbReference type="Proteomes" id="UP000186917"/>
    </source>
</evidence>